<dbReference type="InterPro" id="IPR052158">
    <property type="entry name" value="INH-QAR"/>
</dbReference>
<sequence>MNIGIYIYDYAEVLDFSGPYEAFSTASRIESESLIQIAAIKSTKLTRLMASETASPFNPILIAEQESAVRARSGFKVLPHYTIKNHPKLDVLIVVGGIHDNEMSNQTVINWIKAQAEQVEILATVCTGVFIVAQAGCLGDHKVTTHWHDIDQLQNEFPDLKVIGNHRWVDEGKLVTSGGISAGIDMSLHLIARLHNKELAIRTAKEMDYQWQDSD</sequence>
<dbReference type="PANTHER" id="PTHR43130:SF14">
    <property type="entry name" value="DJ-1_PFPI DOMAIN-CONTAINING PROTEIN"/>
    <property type="match status" value="1"/>
</dbReference>
<proteinExistence type="predicted"/>
<dbReference type="OrthoDB" id="9803764at2"/>
<dbReference type="InterPro" id="IPR029062">
    <property type="entry name" value="Class_I_gatase-like"/>
</dbReference>
<dbReference type="GO" id="GO:0016740">
    <property type="term" value="F:transferase activity"/>
    <property type="evidence" value="ECO:0007669"/>
    <property type="project" value="UniProtKB-KW"/>
</dbReference>
<organism evidence="2 3">
    <name type="scientific">Saccharobesus litoralis</name>
    <dbReference type="NCBI Taxonomy" id="2172099"/>
    <lineage>
        <taxon>Bacteria</taxon>
        <taxon>Pseudomonadati</taxon>
        <taxon>Pseudomonadota</taxon>
        <taxon>Gammaproteobacteria</taxon>
        <taxon>Alteromonadales</taxon>
        <taxon>Alteromonadaceae</taxon>
        <taxon>Saccharobesus</taxon>
    </lineage>
</organism>
<dbReference type="CDD" id="cd03139">
    <property type="entry name" value="GATase1_PfpI_2"/>
    <property type="match status" value="1"/>
</dbReference>
<dbReference type="KEGG" id="cate:C2869_01795"/>
<accession>A0A2S0VM12</accession>
<dbReference type="Pfam" id="PF01965">
    <property type="entry name" value="DJ-1_PfpI"/>
    <property type="match status" value="1"/>
</dbReference>
<dbReference type="Proteomes" id="UP000244441">
    <property type="component" value="Chromosome"/>
</dbReference>
<keyword evidence="2" id="KW-0315">Glutamine amidotransferase</keyword>
<keyword evidence="2" id="KW-0808">Transferase</keyword>
<evidence type="ECO:0000259" key="1">
    <source>
        <dbReference type="Pfam" id="PF01965"/>
    </source>
</evidence>
<gene>
    <name evidence="2" type="ORF">C2869_01795</name>
</gene>
<dbReference type="SUPFAM" id="SSF52317">
    <property type="entry name" value="Class I glutamine amidotransferase-like"/>
    <property type="match status" value="1"/>
</dbReference>
<protein>
    <submittedName>
        <fullName evidence="2">Glutamine amidotransferase</fullName>
    </submittedName>
</protein>
<dbReference type="GO" id="GO:0006355">
    <property type="term" value="P:regulation of DNA-templated transcription"/>
    <property type="evidence" value="ECO:0007669"/>
    <property type="project" value="TreeGrafter"/>
</dbReference>
<reference evidence="2 3" key="1">
    <citation type="submission" date="2018-01" db="EMBL/GenBank/DDBJ databases">
        <title>Genome sequence of a Cantenovulum-like bacteria.</title>
        <authorList>
            <person name="Tan W.R."/>
            <person name="Lau N.-S."/>
            <person name="Go F."/>
            <person name="Amirul A.-A.A."/>
        </authorList>
    </citation>
    <scope>NUCLEOTIDE SEQUENCE [LARGE SCALE GENOMIC DNA]</scope>
    <source>
        <strain evidence="2 3">CCB-QB4</strain>
    </source>
</reference>
<dbReference type="EMBL" id="CP026604">
    <property type="protein sequence ID" value="AWB65254.1"/>
    <property type="molecule type" value="Genomic_DNA"/>
</dbReference>
<dbReference type="Gene3D" id="3.40.50.880">
    <property type="match status" value="1"/>
</dbReference>
<dbReference type="RefSeq" id="WP_108601331.1">
    <property type="nucleotide sequence ID" value="NZ_CP026604.1"/>
</dbReference>
<keyword evidence="3" id="KW-1185">Reference proteome</keyword>
<evidence type="ECO:0000313" key="3">
    <source>
        <dbReference type="Proteomes" id="UP000244441"/>
    </source>
</evidence>
<dbReference type="PANTHER" id="PTHR43130">
    <property type="entry name" value="ARAC-FAMILY TRANSCRIPTIONAL REGULATOR"/>
    <property type="match status" value="1"/>
</dbReference>
<feature type="domain" description="DJ-1/PfpI" evidence="1">
    <location>
        <begin position="5"/>
        <end position="192"/>
    </location>
</feature>
<dbReference type="AlphaFoldDB" id="A0A2S0VM12"/>
<dbReference type="InterPro" id="IPR002818">
    <property type="entry name" value="DJ-1/PfpI"/>
</dbReference>
<name>A0A2S0VM12_9ALTE</name>
<evidence type="ECO:0000313" key="2">
    <source>
        <dbReference type="EMBL" id="AWB65254.1"/>
    </source>
</evidence>